<name>A0A934STM4_9BURK</name>
<evidence type="ECO:0000256" key="1">
    <source>
        <dbReference type="SAM" id="SignalP"/>
    </source>
</evidence>
<protein>
    <recommendedName>
        <fullName evidence="4">Tetratricopeptide repeat protein</fullName>
    </recommendedName>
</protein>
<reference evidence="2" key="1">
    <citation type="submission" date="2021-01" db="EMBL/GenBank/DDBJ databases">
        <title>Genome sequence of strain Noviherbaspirillum sp. DKR-6.</title>
        <authorList>
            <person name="Chaudhary D.K."/>
        </authorList>
    </citation>
    <scope>NUCLEOTIDE SEQUENCE</scope>
    <source>
        <strain evidence="2">DKR-6</strain>
    </source>
</reference>
<evidence type="ECO:0000313" key="3">
    <source>
        <dbReference type="Proteomes" id="UP000622890"/>
    </source>
</evidence>
<feature type="chain" id="PRO_5037529313" description="Tetratricopeptide repeat protein" evidence="1">
    <location>
        <begin position="23"/>
        <end position="392"/>
    </location>
</feature>
<dbReference type="InterPro" id="IPR019734">
    <property type="entry name" value="TPR_rpt"/>
</dbReference>
<dbReference type="Proteomes" id="UP000622890">
    <property type="component" value="Unassembled WGS sequence"/>
</dbReference>
<accession>A0A934STM4</accession>
<comment type="caution">
    <text evidence="2">The sequence shown here is derived from an EMBL/GenBank/DDBJ whole genome shotgun (WGS) entry which is preliminary data.</text>
</comment>
<dbReference type="EMBL" id="JAEPBG010000003">
    <property type="protein sequence ID" value="MBK4734988.1"/>
    <property type="molecule type" value="Genomic_DNA"/>
</dbReference>
<organism evidence="2 3">
    <name type="scientific">Noviherbaspirillum pedocola</name>
    <dbReference type="NCBI Taxonomy" id="2801341"/>
    <lineage>
        <taxon>Bacteria</taxon>
        <taxon>Pseudomonadati</taxon>
        <taxon>Pseudomonadota</taxon>
        <taxon>Betaproteobacteria</taxon>
        <taxon>Burkholderiales</taxon>
        <taxon>Oxalobacteraceae</taxon>
        <taxon>Noviherbaspirillum</taxon>
    </lineage>
</organism>
<dbReference type="Pfam" id="PF14559">
    <property type="entry name" value="TPR_19"/>
    <property type="match status" value="1"/>
</dbReference>
<dbReference type="RefSeq" id="WP_200591754.1">
    <property type="nucleotide sequence ID" value="NZ_JAEPBG010000003.1"/>
</dbReference>
<sequence>MQGFALALIAAIAAITSSVACAAPYVPENGSKVLEVLPSRNDPLQQAFARMRARLKQDPENVDLASRLAQMYISASRTDGDPRYLGYAQAALKPWWDAPRPPNAVLLEKAIILQSVHRFDESLAALESVLAADPHNGQAWLTRATVLAVVGRHDEARNACSRLHGLAYDIVLRACTANVGALDGHAQASYDDLSATLAQYPNADPGVRIWVATLLGEMAARLDRPAQAEAHFREAMAIDKPDGYLLGAYADFLLDRKRYADAAALVKARTRNDALLLRHALAMNMQQAPQARDDIEALRQRFAAAAMRGDVVHRREQARFELHLLGQPRQALRTALLNWDVQKEPADLRILLEAAIAAGDSHAMALAVDWIDRTHFEDQTLVAMVHVARGKA</sequence>
<keyword evidence="3" id="KW-1185">Reference proteome</keyword>
<dbReference type="Gene3D" id="1.25.40.10">
    <property type="entry name" value="Tetratricopeptide repeat domain"/>
    <property type="match status" value="1"/>
</dbReference>
<keyword evidence="1" id="KW-0732">Signal</keyword>
<dbReference type="SUPFAM" id="SSF48452">
    <property type="entry name" value="TPR-like"/>
    <property type="match status" value="1"/>
</dbReference>
<dbReference type="SMART" id="SM00028">
    <property type="entry name" value="TPR"/>
    <property type="match status" value="3"/>
</dbReference>
<gene>
    <name evidence="2" type="ORF">JJB74_10250</name>
</gene>
<evidence type="ECO:0000313" key="2">
    <source>
        <dbReference type="EMBL" id="MBK4734988.1"/>
    </source>
</evidence>
<dbReference type="InterPro" id="IPR011990">
    <property type="entry name" value="TPR-like_helical_dom_sf"/>
</dbReference>
<dbReference type="AlphaFoldDB" id="A0A934STM4"/>
<proteinExistence type="predicted"/>
<evidence type="ECO:0008006" key="4">
    <source>
        <dbReference type="Google" id="ProtNLM"/>
    </source>
</evidence>
<feature type="signal peptide" evidence="1">
    <location>
        <begin position="1"/>
        <end position="22"/>
    </location>
</feature>